<protein>
    <submittedName>
        <fullName evidence="2">Uncharacterized protein</fullName>
    </submittedName>
</protein>
<reference evidence="3" key="1">
    <citation type="journal article" date="2019" name="Int. J. Syst. Evol. Microbiol.">
        <title>The Global Catalogue of Microorganisms (GCM) 10K type strain sequencing project: providing services to taxonomists for standard genome sequencing and annotation.</title>
        <authorList>
            <consortium name="The Broad Institute Genomics Platform"/>
            <consortium name="The Broad Institute Genome Sequencing Center for Infectious Disease"/>
            <person name="Wu L."/>
            <person name="Ma J."/>
        </authorList>
    </citation>
    <scope>NUCLEOTIDE SEQUENCE [LARGE SCALE GENOMIC DNA]</scope>
    <source>
        <strain evidence="3">CGMCC 1.8985</strain>
    </source>
</reference>
<dbReference type="EMBL" id="BMME01000001">
    <property type="protein sequence ID" value="GGJ96227.1"/>
    <property type="molecule type" value="Genomic_DNA"/>
</dbReference>
<evidence type="ECO:0000313" key="2">
    <source>
        <dbReference type="EMBL" id="GGJ96227.1"/>
    </source>
</evidence>
<evidence type="ECO:0000313" key="3">
    <source>
        <dbReference type="Proteomes" id="UP000599009"/>
    </source>
</evidence>
<gene>
    <name evidence="2" type="ORF">GCM10011394_01230</name>
</gene>
<feature type="compositionally biased region" description="Polar residues" evidence="1">
    <location>
        <begin position="1"/>
        <end position="14"/>
    </location>
</feature>
<dbReference type="Proteomes" id="UP000599009">
    <property type="component" value="Unassembled WGS sequence"/>
</dbReference>
<comment type="caution">
    <text evidence="2">The sequence shown here is derived from an EMBL/GenBank/DDBJ whole genome shotgun (WGS) entry which is preliminary data.</text>
</comment>
<feature type="region of interest" description="Disordered" evidence="1">
    <location>
        <begin position="1"/>
        <end position="26"/>
    </location>
</feature>
<organism evidence="2 3">
    <name type="scientific">Luteimonas terricola</name>
    <dbReference type="NCBI Taxonomy" id="645597"/>
    <lineage>
        <taxon>Bacteria</taxon>
        <taxon>Pseudomonadati</taxon>
        <taxon>Pseudomonadota</taxon>
        <taxon>Gammaproteobacteria</taxon>
        <taxon>Lysobacterales</taxon>
        <taxon>Lysobacteraceae</taxon>
        <taxon>Luteimonas</taxon>
    </lineage>
</organism>
<sequence>MMKASGSTMANSSPAKDDAAGASGTASADMAVPLARDRMAVMAVRDRLDMGGCMGLVCRGAEGAGAAYRSRCAARGGGATA</sequence>
<name>A0ABQ2E5T6_9GAMM</name>
<proteinExistence type="predicted"/>
<evidence type="ECO:0000256" key="1">
    <source>
        <dbReference type="SAM" id="MobiDB-lite"/>
    </source>
</evidence>
<accession>A0ABQ2E5T6</accession>
<keyword evidence="3" id="KW-1185">Reference proteome</keyword>